<name>A0A6J5KX96_9CAUD</name>
<organism evidence="1">
    <name type="scientific">uncultured Caudovirales phage</name>
    <dbReference type="NCBI Taxonomy" id="2100421"/>
    <lineage>
        <taxon>Viruses</taxon>
        <taxon>Duplodnaviria</taxon>
        <taxon>Heunggongvirae</taxon>
        <taxon>Uroviricota</taxon>
        <taxon>Caudoviricetes</taxon>
        <taxon>Peduoviridae</taxon>
        <taxon>Maltschvirus</taxon>
        <taxon>Maltschvirus maltsch</taxon>
    </lineage>
</organism>
<gene>
    <name evidence="1" type="ORF">UFOVP54_194</name>
</gene>
<sequence length="100" mass="11850">MQTVFRILEGHLELNDSMGSYDEFSYVKRDIQEDEKGKFRVEVSTSRYKYNEGLERNDGDYSEKKIYESSPDFIKKCPHSKTTLYGTFHKCNDCEKLLMK</sequence>
<proteinExistence type="predicted"/>
<evidence type="ECO:0000313" key="1">
    <source>
        <dbReference type="EMBL" id="CAB4125657.1"/>
    </source>
</evidence>
<accession>A0A6J5KX96</accession>
<reference evidence="1" key="1">
    <citation type="submission" date="2020-04" db="EMBL/GenBank/DDBJ databases">
        <authorList>
            <person name="Chiriac C."/>
            <person name="Salcher M."/>
            <person name="Ghai R."/>
            <person name="Kavagutti S V."/>
        </authorList>
    </citation>
    <scope>NUCLEOTIDE SEQUENCE</scope>
</reference>
<protein>
    <submittedName>
        <fullName evidence="1">Uncharacterized protein</fullName>
    </submittedName>
</protein>
<dbReference type="EMBL" id="LR796188">
    <property type="protein sequence ID" value="CAB4125657.1"/>
    <property type="molecule type" value="Genomic_DNA"/>
</dbReference>